<organism evidence="2 3">
    <name type="scientific">Bactrocera dorsalis</name>
    <name type="common">Oriental fruit fly</name>
    <name type="synonym">Dacus dorsalis</name>
    <dbReference type="NCBI Taxonomy" id="27457"/>
    <lineage>
        <taxon>Eukaryota</taxon>
        <taxon>Metazoa</taxon>
        <taxon>Ecdysozoa</taxon>
        <taxon>Arthropoda</taxon>
        <taxon>Hexapoda</taxon>
        <taxon>Insecta</taxon>
        <taxon>Pterygota</taxon>
        <taxon>Neoptera</taxon>
        <taxon>Endopterygota</taxon>
        <taxon>Diptera</taxon>
        <taxon>Brachycera</taxon>
        <taxon>Muscomorpha</taxon>
        <taxon>Tephritoidea</taxon>
        <taxon>Tephritidae</taxon>
        <taxon>Bactrocera</taxon>
        <taxon>Bactrocera</taxon>
    </lineage>
</organism>
<evidence type="ECO:0000256" key="1">
    <source>
        <dbReference type="SAM" id="Phobius"/>
    </source>
</evidence>
<accession>A0A6I9V2A0</accession>
<dbReference type="AlphaFoldDB" id="A0A6I9V2A0"/>
<keyword evidence="1" id="KW-0472">Membrane</keyword>
<dbReference type="Proteomes" id="UP001652620">
    <property type="component" value="Chromosome 3"/>
</dbReference>
<keyword evidence="1" id="KW-0812">Transmembrane</keyword>
<dbReference type="GeneID" id="105225778"/>
<feature type="transmembrane region" description="Helical" evidence="1">
    <location>
        <begin position="111"/>
        <end position="129"/>
    </location>
</feature>
<gene>
    <name evidence="3" type="primary">LOC105225778</name>
</gene>
<reference evidence="3" key="1">
    <citation type="submission" date="2025-08" db="UniProtKB">
        <authorList>
            <consortium name="RefSeq"/>
        </authorList>
    </citation>
    <scope>IDENTIFICATION</scope>
    <source>
        <tissue evidence="3">Adult</tissue>
    </source>
</reference>
<evidence type="ECO:0000313" key="2">
    <source>
        <dbReference type="Proteomes" id="UP001652620"/>
    </source>
</evidence>
<name>A0A6I9V2A0_BACDO</name>
<dbReference type="InParanoid" id="A0A6I9V2A0"/>
<keyword evidence="2" id="KW-1185">Reference proteome</keyword>
<sequence length="207" mass="24074">MRLLSLQHRFLKSINTIKNSSFVGHNLCNHFHNNKSVIKKRDVFIKKDNVPSEYELIYRAPMGIYITVAKNISTITATIISSATIYTLTNEYKLSTPSFESMGLVSHPDDLWYFSFGFIAVTIAIRLFIARYPLRIYGANDKYIAVYEPQVPFQVSKHKFNKGDVEEVISRFNPWNNCTYRLGNRTSLLLNRYFRTPSDYNQMLGYN</sequence>
<feature type="transmembrane region" description="Helical" evidence="1">
    <location>
        <begin position="68"/>
        <end position="88"/>
    </location>
</feature>
<dbReference type="OrthoDB" id="7407406at2759"/>
<dbReference type="KEGG" id="bdr:105225778"/>
<keyword evidence="1" id="KW-1133">Transmembrane helix</keyword>
<dbReference type="RefSeq" id="XP_011202700.2">
    <property type="nucleotide sequence ID" value="XM_011204398.4"/>
</dbReference>
<evidence type="ECO:0000313" key="3">
    <source>
        <dbReference type="RefSeq" id="XP_011202700.2"/>
    </source>
</evidence>
<proteinExistence type="predicted"/>
<protein>
    <submittedName>
        <fullName evidence="3">Uncharacterized protein LOC105225778 isoform X1</fullName>
    </submittedName>
</protein>